<dbReference type="Pfam" id="PF13358">
    <property type="entry name" value="DDE_3"/>
    <property type="match status" value="1"/>
</dbReference>
<reference evidence="2 3" key="1">
    <citation type="submission" date="2022-12" db="EMBL/GenBank/DDBJ databases">
        <title>Chromosome-level genome of Tegillarca granosa.</title>
        <authorList>
            <person name="Kim J."/>
        </authorList>
    </citation>
    <scope>NUCLEOTIDE SEQUENCE [LARGE SCALE GENOMIC DNA]</scope>
    <source>
        <strain evidence="2">Teg-2019</strain>
        <tissue evidence="2">Adductor muscle</tissue>
    </source>
</reference>
<dbReference type="EMBL" id="JARBDR010000246">
    <property type="protein sequence ID" value="KAJ8317682.1"/>
    <property type="molecule type" value="Genomic_DNA"/>
</dbReference>
<protein>
    <recommendedName>
        <fullName evidence="1">Tc1-like transposase DDE domain-containing protein</fullName>
    </recommendedName>
</protein>
<evidence type="ECO:0000259" key="1">
    <source>
        <dbReference type="Pfam" id="PF13358"/>
    </source>
</evidence>
<evidence type="ECO:0000313" key="2">
    <source>
        <dbReference type="EMBL" id="KAJ8317682.1"/>
    </source>
</evidence>
<gene>
    <name evidence="2" type="ORF">KUTeg_005586</name>
</gene>
<dbReference type="Gene3D" id="3.30.420.10">
    <property type="entry name" value="Ribonuclease H-like superfamily/Ribonuclease H"/>
    <property type="match status" value="1"/>
</dbReference>
<name>A0ABQ9FP08_TEGGR</name>
<dbReference type="InterPro" id="IPR036397">
    <property type="entry name" value="RNaseH_sf"/>
</dbReference>
<proteinExistence type="predicted"/>
<evidence type="ECO:0000313" key="3">
    <source>
        <dbReference type="Proteomes" id="UP001217089"/>
    </source>
</evidence>
<dbReference type="PANTHER" id="PTHR33939">
    <property type="entry name" value="PROTEIN CBG22215"/>
    <property type="match status" value="1"/>
</dbReference>
<sequence length="111" mass="13325">MGFNWKKCSTNRKILMEKPDIVSKRINYLREIKKLRETGHNIIYMDETIDYILREHGHKILRLPPYHADLNPIELIWADLKSYVASKNLKFKLSDVQKLAEKQLKDRKMEK</sequence>
<comment type="caution">
    <text evidence="2">The sequence shown here is derived from an EMBL/GenBank/DDBJ whole genome shotgun (WGS) entry which is preliminary data.</text>
</comment>
<dbReference type="Proteomes" id="UP001217089">
    <property type="component" value="Unassembled WGS sequence"/>
</dbReference>
<organism evidence="2 3">
    <name type="scientific">Tegillarca granosa</name>
    <name type="common">Malaysian cockle</name>
    <name type="synonym">Anadara granosa</name>
    <dbReference type="NCBI Taxonomy" id="220873"/>
    <lineage>
        <taxon>Eukaryota</taxon>
        <taxon>Metazoa</taxon>
        <taxon>Spiralia</taxon>
        <taxon>Lophotrochozoa</taxon>
        <taxon>Mollusca</taxon>
        <taxon>Bivalvia</taxon>
        <taxon>Autobranchia</taxon>
        <taxon>Pteriomorphia</taxon>
        <taxon>Arcoida</taxon>
        <taxon>Arcoidea</taxon>
        <taxon>Arcidae</taxon>
        <taxon>Tegillarca</taxon>
    </lineage>
</organism>
<keyword evidence="3" id="KW-1185">Reference proteome</keyword>
<dbReference type="InterPro" id="IPR038717">
    <property type="entry name" value="Tc1-like_DDE_dom"/>
</dbReference>
<feature type="non-terminal residue" evidence="2">
    <location>
        <position position="111"/>
    </location>
</feature>
<feature type="domain" description="Tc1-like transposase DDE" evidence="1">
    <location>
        <begin position="29"/>
        <end position="87"/>
    </location>
</feature>
<accession>A0ABQ9FP08</accession>
<dbReference type="PANTHER" id="PTHR33939:SF1">
    <property type="entry name" value="DUF4371 DOMAIN-CONTAINING PROTEIN"/>
    <property type="match status" value="1"/>
</dbReference>